<evidence type="ECO:0000313" key="2">
    <source>
        <dbReference type="EMBL" id="OGL81047.1"/>
    </source>
</evidence>
<dbReference type="GO" id="GO:0016491">
    <property type="term" value="F:oxidoreductase activity"/>
    <property type="evidence" value="ECO:0007669"/>
    <property type="project" value="InterPro"/>
</dbReference>
<dbReference type="SUPFAM" id="SSF63380">
    <property type="entry name" value="Riboflavin synthase domain-like"/>
    <property type="match status" value="1"/>
</dbReference>
<reference evidence="2 3" key="1">
    <citation type="journal article" date="2016" name="Nat. Commun.">
        <title>Thousands of microbial genomes shed light on interconnected biogeochemical processes in an aquifer system.</title>
        <authorList>
            <person name="Anantharaman K."/>
            <person name="Brown C.T."/>
            <person name="Hug L.A."/>
            <person name="Sharon I."/>
            <person name="Castelle C.J."/>
            <person name="Probst A.J."/>
            <person name="Thomas B.C."/>
            <person name="Singh A."/>
            <person name="Wilkins M.J."/>
            <person name="Karaoz U."/>
            <person name="Brodie E.L."/>
            <person name="Williams K.H."/>
            <person name="Hubbard S.S."/>
            <person name="Banfield J.F."/>
        </authorList>
    </citation>
    <scope>NUCLEOTIDE SEQUENCE [LARGE SCALE GENOMIC DNA]</scope>
</reference>
<organism evidence="2 3">
    <name type="scientific">Candidatus Uhrbacteria bacterium RIFCSPLOWO2_01_FULL_47_25</name>
    <dbReference type="NCBI Taxonomy" id="1802402"/>
    <lineage>
        <taxon>Bacteria</taxon>
        <taxon>Candidatus Uhriibacteriota</taxon>
    </lineage>
</organism>
<dbReference type="PANTHER" id="PTHR47354">
    <property type="entry name" value="NADH OXIDOREDUCTASE HCR"/>
    <property type="match status" value="1"/>
</dbReference>
<dbReference type="EMBL" id="MGEK01000034">
    <property type="protein sequence ID" value="OGL81047.1"/>
    <property type="molecule type" value="Genomic_DNA"/>
</dbReference>
<evidence type="ECO:0000259" key="1">
    <source>
        <dbReference type="PROSITE" id="PS51384"/>
    </source>
</evidence>
<sequence>MRHIIKLPIVGQKTIAQKTNEVSFGLSDKEFVFMAGQYIQMALPELLYPDPKGASRTLSIASSPNDKEKISISFRDSGSGFKRTLMELPLDTLIDVEGPFGFFTLPRSTFQPVAFIAGGIGITPCISMIRFADEIERPGSIILFYANRDKESAAYLNELETIAARNPNFILKNKFGRIDAEFVQNSVTNMSEAIWYVVGPAPMVAAVRDVLFRLGIDEGKIRFEEFTGYE</sequence>
<feature type="domain" description="FAD-binding FR-type" evidence="1">
    <location>
        <begin position="2"/>
        <end position="106"/>
    </location>
</feature>
<dbReference type="InterPro" id="IPR001433">
    <property type="entry name" value="OxRdtase_FAD/NAD-bd"/>
</dbReference>
<proteinExistence type="predicted"/>
<evidence type="ECO:0000313" key="3">
    <source>
        <dbReference type="Proteomes" id="UP000176846"/>
    </source>
</evidence>
<dbReference type="SUPFAM" id="SSF52343">
    <property type="entry name" value="Ferredoxin reductase-like, C-terminal NADP-linked domain"/>
    <property type="match status" value="1"/>
</dbReference>
<dbReference type="InterPro" id="IPR008333">
    <property type="entry name" value="Cbr1-like_FAD-bd_dom"/>
</dbReference>
<dbReference type="InterPro" id="IPR017927">
    <property type="entry name" value="FAD-bd_FR_type"/>
</dbReference>
<dbReference type="Gene3D" id="2.40.30.10">
    <property type="entry name" value="Translation factors"/>
    <property type="match status" value="1"/>
</dbReference>
<dbReference type="PRINTS" id="PR00410">
    <property type="entry name" value="PHEHYDRXLASE"/>
</dbReference>
<dbReference type="Pfam" id="PF00970">
    <property type="entry name" value="FAD_binding_6"/>
    <property type="match status" value="1"/>
</dbReference>
<accession>A0A1F7UTR2</accession>
<dbReference type="InterPro" id="IPR017938">
    <property type="entry name" value="Riboflavin_synthase-like_b-brl"/>
</dbReference>
<dbReference type="Proteomes" id="UP000176846">
    <property type="component" value="Unassembled WGS sequence"/>
</dbReference>
<name>A0A1F7UTR2_9BACT</name>
<dbReference type="PROSITE" id="PS51384">
    <property type="entry name" value="FAD_FR"/>
    <property type="match status" value="1"/>
</dbReference>
<dbReference type="Pfam" id="PF00175">
    <property type="entry name" value="NAD_binding_1"/>
    <property type="match status" value="1"/>
</dbReference>
<comment type="caution">
    <text evidence="2">The sequence shown here is derived from an EMBL/GenBank/DDBJ whole genome shotgun (WGS) entry which is preliminary data.</text>
</comment>
<dbReference type="AlphaFoldDB" id="A0A1F7UTR2"/>
<dbReference type="CDD" id="cd00322">
    <property type="entry name" value="FNR_like"/>
    <property type="match status" value="1"/>
</dbReference>
<dbReference type="InterPro" id="IPR050415">
    <property type="entry name" value="MRET"/>
</dbReference>
<gene>
    <name evidence="2" type="ORF">A2936_00410</name>
</gene>
<dbReference type="InterPro" id="IPR039261">
    <property type="entry name" value="FNR_nucleotide-bd"/>
</dbReference>
<protein>
    <recommendedName>
        <fullName evidence="1">FAD-binding FR-type domain-containing protein</fullName>
    </recommendedName>
</protein>
<dbReference type="PANTHER" id="PTHR47354:SF5">
    <property type="entry name" value="PROTEIN RFBI"/>
    <property type="match status" value="1"/>
</dbReference>
<dbReference type="Gene3D" id="3.40.50.80">
    <property type="entry name" value="Nucleotide-binding domain of ferredoxin-NADP reductase (FNR) module"/>
    <property type="match status" value="1"/>
</dbReference>